<evidence type="ECO:0000256" key="3">
    <source>
        <dbReference type="ARBA" id="ARBA00022475"/>
    </source>
</evidence>
<evidence type="ECO:0000313" key="9">
    <source>
        <dbReference type="EMBL" id="GGL07971.1"/>
    </source>
</evidence>
<evidence type="ECO:0000313" key="10">
    <source>
        <dbReference type="Proteomes" id="UP000656042"/>
    </source>
</evidence>
<evidence type="ECO:0000256" key="5">
    <source>
        <dbReference type="ARBA" id="ARBA00022989"/>
    </source>
</evidence>
<organism evidence="9 10">
    <name type="scientific">Mangrovihabitans endophyticus</name>
    <dbReference type="NCBI Taxonomy" id="1751298"/>
    <lineage>
        <taxon>Bacteria</taxon>
        <taxon>Bacillati</taxon>
        <taxon>Actinomycetota</taxon>
        <taxon>Actinomycetes</taxon>
        <taxon>Micromonosporales</taxon>
        <taxon>Micromonosporaceae</taxon>
        <taxon>Mangrovihabitans</taxon>
    </lineage>
</organism>
<keyword evidence="4 7" id="KW-0812">Transmembrane</keyword>
<dbReference type="PANTHER" id="PTHR32309:SF13">
    <property type="entry name" value="FERRIC ENTEROBACTIN TRANSPORT PROTEIN FEPE"/>
    <property type="match status" value="1"/>
</dbReference>
<dbReference type="InterPro" id="IPR050445">
    <property type="entry name" value="Bact_polysacc_biosynth/exp"/>
</dbReference>
<keyword evidence="3" id="KW-1003">Cell membrane</keyword>
<keyword evidence="10" id="KW-1185">Reference proteome</keyword>
<protein>
    <recommendedName>
        <fullName evidence="8">Polysaccharide chain length determinant N-terminal domain-containing protein</fullName>
    </recommendedName>
</protein>
<keyword evidence="6 7" id="KW-0472">Membrane</keyword>
<dbReference type="Proteomes" id="UP000656042">
    <property type="component" value="Unassembled WGS sequence"/>
</dbReference>
<keyword evidence="5 7" id="KW-1133">Transmembrane helix</keyword>
<dbReference type="Pfam" id="PF02706">
    <property type="entry name" value="Wzz"/>
    <property type="match status" value="1"/>
</dbReference>
<feature type="transmembrane region" description="Helical" evidence="7">
    <location>
        <begin position="285"/>
        <end position="307"/>
    </location>
</feature>
<proteinExistence type="inferred from homology"/>
<comment type="similarity">
    <text evidence="2">Belongs to the CpsC/CapA family.</text>
</comment>
<name>A0A8J3C492_9ACTN</name>
<reference evidence="9" key="1">
    <citation type="journal article" date="2014" name="Int. J. Syst. Evol. Microbiol.">
        <title>Complete genome sequence of Corynebacterium casei LMG S-19264T (=DSM 44701T), isolated from a smear-ripened cheese.</title>
        <authorList>
            <consortium name="US DOE Joint Genome Institute (JGI-PGF)"/>
            <person name="Walter F."/>
            <person name="Albersmeier A."/>
            <person name="Kalinowski J."/>
            <person name="Ruckert C."/>
        </authorList>
    </citation>
    <scope>NUCLEOTIDE SEQUENCE</scope>
    <source>
        <strain evidence="9">CGMCC 4.7299</strain>
    </source>
</reference>
<feature type="transmembrane region" description="Helical" evidence="7">
    <location>
        <begin position="14"/>
        <end position="34"/>
    </location>
</feature>
<dbReference type="GO" id="GO:0005886">
    <property type="term" value="C:plasma membrane"/>
    <property type="evidence" value="ECO:0007669"/>
    <property type="project" value="UniProtKB-SubCell"/>
</dbReference>
<dbReference type="AlphaFoldDB" id="A0A8J3C492"/>
<dbReference type="GO" id="GO:0004713">
    <property type="term" value="F:protein tyrosine kinase activity"/>
    <property type="evidence" value="ECO:0007669"/>
    <property type="project" value="TreeGrafter"/>
</dbReference>
<sequence length="315" mass="32529">METVDYLRMARQRWWILLGLPVLAAAVAVAVVALTPARYQVTAYVAAPALVGGVAAQQYTGGQAANQFVAAFAAATTSPKVLDQVAGDTGVPADTVRDGVAVEQVGASSQLTLTYAGTDRARVAPVAESMIRRALTFLFASQVDVATEQVTAAEGDVQAATKKITDWESANDVSQPDKLYQATLSEQSNLRQQELSMAAVGNTRGAEAAAKVLEEGRKQLAALGPKLPGYQALIAQRDAATGALADARQHLQAARAQAQAANPAQVSSVGEVAGVSRLRAIAVTALPAAGAGLLVAVLLVALLEVLARRNSQPAP</sequence>
<gene>
    <name evidence="9" type="ORF">GCM10012284_48030</name>
</gene>
<evidence type="ECO:0000256" key="1">
    <source>
        <dbReference type="ARBA" id="ARBA00004651"/>
    </source>
</evidence>
<evidence type="ECO:0000256" key="4">
    <source>
        <dbReference type="ARBA" id="ARBA00022692"/>
    </source>
</evidence>
<evidence type="ECO:0000256" key="6">
    <source>
        <dbReference type="ARBA" id="ARBA00023136"/>
    </source>
</evidence>
<evidence type="ECO:0000259" key="8">
    <source>
        <dbReference type="Pfam" id="PF02706"/>
    </source>
</evidence>
<dbReference type="RefSeq" id="WP_189081559.1">
    <property type="nucleotide sequence ID" value="NZ_BMMX01000028.1"/>
</dbReference>
<accession>A0A8J3C492</accession>
<comment type="caution">
    <text evidence="9">The sequence shown here is derived from an EMBL/GenBank/DDBJ whole genome shotgun (WGS) entry which is preliminary data.</text>
</comment>
<dbReference type="EMBL" id="BMMX01000028">
    <property type="protein sequence ID" value="GGL07971.1"/>
    <property type="molecule type" value="Genomic_DNA"/>
</dbReference>
<dbReference type="PANTHER" id="PTHR32309">
    <property type="entry name" value="TYROSINE-PROTEIN KINASE"/>
    <property type="match status" value="1"/>
</dbReference>
<feature type="domain" description="Polysaccharide chain length determinant N-terminal" evidence="8">
    <location>
        <begin position="7"/>
        <end position="86"/>
    </location>
</feature>
<evidence type="ECO:0000256" key="2">
    <source>
        <dbReference type="ARBA" id="ARBA00006683"/>
    </source>
</evidence>
<comment type="subcellular location">
    <subcellularLocation>
        <location evidence="1">Cell membrane</location>
        <topology evidence="1">Multi-pass membrane protein</topology>
    </subcellularLocation>
</comment>
<evidence type="ECO:0000256" key="7">
    <source>
        <dbReference type="SAM" id="Phobius"/>
    </source>
</evidence>
<dbReference type="InterPro" id="IPR003856">
    <property type="entry name" value="LPS_length_determ_N"/>
</dbReference>
<reference evidence="9" key="2">
    <citation type="submission" date="2020-09" db="EMBL/GenBank/DDBJ databases">
        <authorList>
            <person name="Sun Q."/>
            <person name="Zhou Y."/>
        </authorList>
    </citation>
    <scope>NUCLEOTIDE SEQUENCE</scope>
    <source>
        <strain evidence="9">CGMCC 4.7299</strain>
    </source>
</reference>